<dbReference type="Proteomes" id="UP000215914">
    <property type="component" value="Chromosome 10"/>
</dbReference>
<dbReference type="STRING" id="4232.A0A251TMJ9"/>
<name>A0A251TMJ9_HELAN</name>
<protein>
    <submittedName>
        <fullName evidence="2">Uncharacterized protein</fullName>
    </submittedName>
</protein>
<dbReference type="EMBL" id="CM007899">
    <property type="protein sequence ID" value="OTG12357.1"/>
    <property type="molecule type" value="Genomic_DNA"/>
</dbReference>
<dbReference type="EMBL" id="MNCJ02000325">
    <property type="protein sequence ID" value="KAF5787599.1"/>
    <property type="molecule type" value="Genomic_DNA"/>
</dbReference>
<evidence type="ECO:0000313" key="1">
    <source>
        <dbReference type="EMBL" id="KAF5787599.1"/>
    </source>
</evidence>
<evidence type="ECO:0000313" key="2">
    <source>
        <dbReference type="EMBL" id="OTG12357.1"/>
    </source>
</evidence>
<dbReference type="AlphaFoldDB" id="A0A251TMJ9"/>
<reference evidence="2" key="2">
    <citation type="submission" date="2017-02" db="EMBL/GenBank/DDBJ databases">
        <title>Sunflower complete genome.</title>
        <authorList>
            <person name="Langlade N."/>
            <person name="Munos S."/>
        </authorList>
    </citation>
    <scope>NUCLEOTIDE SEQUENCE [LARGE SCALE GENOMIC DNA]</scope>
    <source>
        <tissue evidence="2">Leaves</tissue>
    </source>
</reference>
<reference evidence="1 3" key="1">
    <citation type="journal article" date="2017" name="Nature">
        <title>The sunflower genome provides insights into oil metabolism, flowering and Asterid evolution.</title>
        <authorList>
            <person name="Badouin H."/>
            <person name="Gouzy J."/>
            <person name="Grassa C.J."/>
            <person name="Murat F."/>
            <person name="Staton S.E."/>
            <person name="Cottret L."/>
            <person name="Lelandais-Briere C."/>
            <person name="Owens G.L."/>
            <person name="Carrere S."/>
            <person name="Mayjonade B."/>
            <person name="Legrand L."/>
            <person name="Gill N."/>
            <person name="Kane N.C."/>
            <person name="Bowers J.E."/>
            <person name="Hubner S."/>
            <person name="Bellec A."/>
            <person name="Berard A."/>
            <person name="Berges H."/>
            <person name="Blanchet N."/>
            <person name="Boniface M.C."/>
            <person name="Brunel D."/>
            <person name="Catrice O."/>
            <person name="Chaidir N."/>
            <person name="Claudel C."/>
            <person name="Donnadieu C."/>
            <person name="Faraut T."/>
            <person name="Fievet G."/>
            <person name="Helmstetter N."/>
            <person name="King M."/>
            <person name="Knapp S.J."/>
            <person name="Lai Z."/>
            <person name="Le Paslier M.C."/>
            <person name="Lippi Y."/>
            <person name="Lorenzon L."/>
            <person name="Mandel J.R."/>
            <person name="Marage G."/>
            <person name="Marchand G."/>
            <person name="Marquand E."/>
            <person name="Bret-Mestries E."/>
            <person name="Morien E."/>
            <person name="Nambeesan S."/>
            <person name="Nguyen T."/>
            <person name="Pegot-Espagnet P."/>
            <person name="Pouilly N."/>
            <person name="Raftis F."/>
            <person name="Sallet E."/>
            <person name="Schiex T."/>
            <person name="Thomas J."/>
            <person name="Vandecasteele C."/>
            <person name="Vares D."/>
            <person name="Vear F."/>
            <person name="Vautrin S."/>
            <person name="Crespi M."/>
            <person name="Mangin B."/>
            <person name="Burke J.M."/>
            <person name="Salse J."/>
            <person name="Munos S."/>
            <person name="Vincourt P."/>
            <person name="Rieseberg L.H."/>
            <person name="Langlade N.B."/>
        </authorList>
    </citation>
    <scope>NUCLEOTIDE SEQUENCE [LARGE SCALE GENOMIC DNA]</scope>
    <source>
        <strain evidence="3">cv. SF193</strain>
        <tissue evidence="1">Leaves</tissue>
    </source>
</reference>
<organism evidence="2 3">
    <name type="scientific">Helianthus annuus</name>
    <name type="common">Common sunflower</name>
    <dbReference type="NCBI Taxonomy" id="4232"/>
    <lineage>
        <taxon>Eukaryota</taxon>
        <taxon>Viridiplantae</taxon>
        <taxon>Streptophyta</taxon>
        <taxon>Embryophyta</taxon>
        <taxon>Tracheophyta</taxon>
        <taxon>Spermatophyta</taxon>
        <taxon>Magnoliopsida</taxon>
        <taxon>eudicotyledons</taxon>
        <taxon>Gunneridae</taxon>
        <taxon>Pentapetalae</taxon>
        <taxon>asterids</taxon>
        <taxon>campanulids</taxon>
        <taxon>Asterales</taxon>
        <taxon>Asteraceae</taxon>
        <taxon>Asteroideae</taxon>
        <taxon>Heliantheae alliance</taxon>
        <taxon>Heliantheae</taxon>
        <taxon>Helianthus</taxon>
    </lineage>
</organism>
<dbReference type="InParanoid" id="A0A251TMJ9"/>
<reference evidence="1" key="3">
    <citation type="submission" date="2020-06" db="EMBL/GenBank/DDBJ databases">
        <title>Helianthus annuus Genome sequencing and assembly Release 2.</title>
        <authorList>
            <person name="Gouzy J."/>
            <person name="Langlade N."/>
            <person name="Munos S."/>
        </authorList>
    </citation>
    <scope>NUCLEOTIDE SEQUENCE</scope>
    <source>
        <tissue evidence="1">Leaves</tissue>
    </source>
</reference>
<proteinExistence type="predicted"/>
<evidence type="ECO:0000313" key="3">
    <source>
        <dbReference type="Proteomes" id="UP000215914"/>
    </source>
</evidence>
<accession>A0A251TMJ9</accession>
<keyword evidence="3" id="KW-1185">Reference proteome</keyword>
<dbReference type="Gramene" id="mRNA:HanXRQr2_Chr10g0454611">
    <property type="protein sequence ID" value="CDS:HanXRQr2_Chr10g0454611.1"/>
    <property type="gene ID" value="HanXRQr2_Chr10g0454611"/>
</dbReference>
<sequence length="73" mass="8554">MRRLFLTEREWFLRRFFFIEDLLRGEIPLTAVSEIRGGLGIVLFDLPIKAKLSCEVVMNTHNQTIERQDCCPA</sequence>
<gene>
    <name evidence="2" type="ORF">HannXRQ_Chr10g0308751</name>
    <name evidence="1" type="ORF">HanXRQr2_Chr10g0454611</name>
</gene>